<name>A0A392LXW2_9FABA</name>
<gene>
    <name evidence="2" type="ORF">A2U01_0000470</name>
</gene>
<evidence type="ECO:0000313" key="2">
    <source>
        <dbReference type="EMBL" id="MCH79715.1"/>
    </source>
</evidence>
<proteinExistence type="predicted"/>
<keyword evidence="3" id="KW-1185">Reference proteome</keyword>
<accession>A0A392LXW2</accession>
<evidence type="ECO:0000256" key="1">
    <source>
        <dbReference type="SAM" id="MobiDB-lite"/>
    </source>
</evidence>
<dbReference type="Proteomes" id="UP000265520">
    <property type="component" value="Unassembled WGS sequence"/>
</dbReference>
<feature type="compositionally biased region" description="Polar residues" evidence="1">
    <location>
        <begin position="11"/>
        <end position="28"/>
    </location>
</feature>
<organism evidence="2 3">
    <name type="scientific">Trifolium medium</name>
    <dbReference type="NCBI Taxonomy" id="97028"/>
    <lineage>
        <taxon>Eukaryota</taxon>
        <taxon>Viridiplantae</taxon>
        <taxon>Streptophyta</taxon>
        <taxon>Embryophyta</taxon>
        <taxon>Tracheophyta</taxon>
        <taxon>Spermatophyta</taxon>
        <taxon>Magnoliopsida</taxon>
        <taxon>eudicotyledons</taxon>
        <taxon>Gunneridae</taxon>
        <taxon>Pentapetalae</taxon>
        <taxon>rosids</taxon>
        <taxon>fabids</taxon>
        <taxon>Fabales</taxon>
        <taxon>Fabaceae</taxon>
        <taxon>Papilionoideae</taxon>
        <taxon>50 kb inversion clade</taxon>
        <taxon>NPAAA clade</taxon>
        <taxon>Hologalegina</taxon>
        <taxon>IRL clade</taxon>
        <taxon>Trifolieae</taxon>
        <taxon>Trifolium</taxon>
    </lineage>
</organism>
<sequence>MLDRCPGIVPEQNSEETPVATPASSHGTGTKGLVVKVYPSLGCFSTNDLGWMIVPEHLPVVKGLEVICPVFCFCSDAIWAFPVRGELSVVGIFGVSPEYKAADVELSFE</sequence>
<feature type="non-terminal residue" evidence="2">
    <location>
        <position position="109"/>
    </location>
</feature>
<dbReference type="EMBL" id="LXQA010000308">
    <property type="protein sequence ID" value="MCH79715.1"/>
    <property type="molecule type" value="Genomic_DNA"/>
</dbReference>
<evidence type="ECO:0000313" key="3">
    <source>
        <dbReference type="Proteomes" id="UP000265520"/>
    </source>
</evidence>
<dbReference type="AlphaFoldDB" id="A0A392LXW2"/>
<feature type="region of interest" description="Disordered" evidence="1">
    <location>
        <begin position="1"/>
        <end position="30"/>
    </location>
</feature>
<comment type="caution">
    <text evidence="2">The sequence shown here is derived from an EMBL/GenBank/DDBJ whole genome shotgun (WGS) entry which is preliminary data.</text>
</comment>
<reference evidence="2 3" key="1">
    <citation type="journal article" date="2018" name="Front. Plant Sci.">
        <title>Red Clover (Trifolium pratense) and Zigzag Clover (T. medium) - A Picture of Genomic Similarities and Differences.</title>
        <authorList>
            <person name="Dluhosova J."/>
            <person name="Istvanek J."/>
            <person name="Nedelnik J."/>
            <person name="Repkova J."/>
        </authorList>
    </citation>
    <scope>NUCLEOTIDE SEQUENCE [LARGE SCALE GENOMIC DNA]</scope>
    <source>
        <strain evidence="3">cv. 10/8</strain>
        <tissue evidence="2">Leaf</tissue>
    </source>
</reference>
<protein>
    <submittedName>
        <fullName evidence="2">Uncharacterized protein</fullName>
    </submittedName>
</protein>